<sequence>MANPEISTNERWPGLIGQYKVNTALQYDRTYTNVQAWGYEALAKKRNHRSSGLTEDLKPVELFKFHLGEIPDEEKPSLPSSLNYKKAITDYLREIGKVEKSPTHYVAKDTIHICWPNVNFMNNVLLILTIPAEFTDKAKGIMRECALNANLISTLRSSHLQFTTEPEAAALYCMKVSSEYFDNLVGKSFLICDCGGGTVDLTARTILEDNKLGEITERTGDFCGGTYVDREFVRYLRGKVGSTAIDLLIENYYDQYQYMIQKFCKHVKLPFTGDRNTFKLVEFDLAEYCKVIKQYVKGEEKLILEEDEWILELDFETIKSMFDPVVGRIIRLIRGQLAAGGNCSAMFLVGGFSESKYLQSRIKEEFDSRVKIIAVPRQPIAAIVRGAVEYGLKINTIKTRVLTYTYGVDCSPEWTDGDPPERKTSKGRIIKFFEMVKRGTRVEVDQEFTERFVPVFPDQTGITFSVYVTKEYNAVYCDDPGMRLLGTLSIDLPDTHLGLNRPVLYTLSFGQMEINCAAKNQITGDIYNTTFALDLD</sequence>
<protein>
    <submittedName>
        <fullName evidence="1">193_t:CDS:1</fullName>
    </submittedName>
</protein>
<dbReference type="Proteomes" id="UP000789525">
    <property type="component" value="Unassembled WGS sequence"/>
</dbReference>
<evidence type="ECO:0000313" key="2">
    <source>
        <dbReference type="Proteomes" id="UP000789525"/>
    </source>
</evidence>
<accession>A0ACA9LZ19</accession>
<keyword evidence="2" id="KW-1185">Reference proteome</keyword>
<name>A0ACA9LZ19_9GLOM</name>
<reference evidence="1" key="1">
    <citation type="submission" date="2021-06" db="EMBL/GenBank/DDBJ databases">
        <authorList>
            <person name="Kallberg Y."/>
            <person name="Tangrot J."/>
            <person name="Rosling A."/>
        </authorList>
    </citation>
    <scope>NUCLEOTIDE SEQUENCE</scope>
    <source>
        <strain evidence="1">CL356</strain>
    </source>
</reference>
<dbReference type="EMBL" id="CAJVPT010008981">
    <property type="protein sequence ID" value="CAG8557441.1"/>
    <property type="molecule type" value="Genomic_DNA"/>
</dbReference>
<organism evidence="1 2">
    <name type="scientific">Acaulospora colombiana</name>
    <dbReference type="NCBI Taxonomy" id="27376"/>
    <lineage>
        <taxon>Eukaryota</taxon>
        <taxon>Fungi</taxon>
        <taxon>Fungi incertae sedis</taxon>
        <taxon>Mucoromycota</taxon>
        <taxon>Glomeromycotina</taxon>
        <taxon>Glomeromycetes</taxon>
        <taxon>Diversisporales</taxon>
        <taxon>Acaulosporaceae</taxon>
        <taxon>Acaulospora</taxon>
    </lineage>
</organism>
<proteinExistence type="predicted"/>
<gene>
    <name evidence="1" type="ORF">ACOLOM_LOCUS5098</name>
</gene>
<evidence type="ECO:0000313" key="1">
    <source>
        <dbReference type="EMBL" id="CAG8557441.1"/>
    </source>
</evidence>
<comment type="caution">
    <text evidence="1">The sequence shown here is derived from an EMBL/GenBank/DDBJ whole genome shotgun (WGS) entry which is preliminary data.</text>
</comment>